<comment type="function">
    <text evidence="2 3">Might take part in the signal recognition particle (SRP) pathway. This is inferred from the conservation of its genetic proximity to ftsY/ffh. May be a regulatory protein.</text>
</comment>
<sequence length="109" mass="12964">MTMNNNDIVKSVLIGQLYDFYKSLLTDKQQKYFELYFFEDLTLQEIAQEFNISRNAVYDSISKTSNLLIDFEQKLTLKNKSDKLREIIENYKNNKLSKEEFILELEGDT</sequence>
<reference evidence="4 5" key="1">
    <citation type="journal article" date="2013" name="Genome Biol. Evol.">
        <title>Comparison of metabolic capacities and inference of gene content evolution in mosquito-associated Spiroplasma diminutum and S. taiwanense.</title>
        <authorList>
            <person name="Lo W.S."/>
            <person name="Ku C."/>
            <person name="Chen L.L."/>
            <person name="Chang T.H."/>
            <person name="Kuo C.H."/>
        </authorList>
    </citation>
    <scope>NUCLEOTIDE SEQUENCE [LARGE SCALE GENOMIC DNA]</scope>
    <source>
        <strain evidence="4">CT-1</strain>
    </source>
</reference>
<evidence type="ECO:0000313" key="4">
    <source>
        <dbReference type="EMBL" id="AGR41507.1"/>
    </source>
</evidence>
<dbReference type="InterPro" id="IPR013324">
    <property type="entry name" value="RNA_pol_sigma_r3/r4-like"/>
</dbReference>
<evidence type="ECO:0000313" key="5">
    <source>
        <dbReference type="Proteomes" id="UP000014984"/>
    </source>
</evidence>
<comment type="similarity">
    <text evidence="1 3">Belongs to the UPF0122 family.</text>
</comment>
<gene>
    <name evidence="4" type="ORF">STAIW_v1c09210</name>
</gene>
<dbReference type="CDD" id="cd06171">
    <property type="entry name" value="Sigma70_r4"/>
    <property type="match status" value="1"/>
</dbReference>
<dbReference type="STRING" id="1276220.STAIW_v1c09210"/>
<dbReference type="Gene3D" id="1.10.10.10">
    <property type="entry name" value="Winged helix-like DNA-binding domain superfamily/Winged helix DNA-binding domain"/>
    <property type="match status" value="1"/>
</dbReference>
<dbReference type="InterPro" id="IPR054831">
    <property type="entry name" value="UPF0122_fam_protein"/>
</dbReference>
<organism evidence="4 5">
    <name type="scientific">Spiroplasma taiwanense CT-1</name>
    <dbReference type="NCBI Taxonomy" id="1276220"/>
    <lineage>
        <taxon>Bacteria</taxon>
        <taxon>Bacillati</taxon>
        <taxon>Mycoplasmatota</taxon>
        <taxon>Mollicutes</taxon>
        <taxon>Entomoplasmatales</taxon>
        <taxon>Spiroplasmataceae</taxon>
        <taxon>Spiroplasma</taxon>
    </lineage>
</organism>
<accession>S5M0I4</accession>
<protein>
    <recommendedName>
        <fullName evidence="3">UPF0122 protein STAIW_v1c09210</fullName>
    </recommendedName>
</protein>
<dbReference type="EMBL" id="CP005074">
    <property type="protein sequence ID" value="AGR41507.1"/>
    <property type="molecule type" value="Genomic_DNA"/>
</dbReference>
<dbReference type="InterPro" id="IPR036388">
    <property type="entry name" value="WH-like_DNA-bd_sf"/>
</dbReference>
<evidence type="ECO:0000256" key="3">
    <source>
        <dbReference type="HAMAP-Rule" id="MF_00245"/>
    </source>
</evidence>
<dbReference type="eggNOG" id="COG2739">
    <property type="taxonomic scope" value="Bacteria"/>
</dbReference>
<evidence type="ECO:0000256" key="1">
    <source>
        <dbReference type="ARBA" id="ARBA00008720"/>
    </source>
</evidence>
<name>S5M0I4_9MOLU</name>
<dbReference type="KEGG" id="stai:STAIW_v1c09210"/>
<dbReference type="HAMAP" id="MF_00245">
    <property type="entry name" value="UPF0122"/>
    <property type="match status" value="1"/>
</dbReference>
<dbReference type="HOGENOM" id="CLU_129218_1_1_14"/>
<dbReference type="PATRIC" id="fig|1276220.3.peg.939"/>
<keyword evidence="5" id="KW-1185">Reference proteome</keyword>
<dbReference type="InterPro" id="IPR007394">
    <property type="entry name" value="UPF0122"/>
</dbReference>
<dbReference type="PANTHER" id="PTHR40083:SF1">
    <property type="entry name" value="UPF0122 PROTEIN YLXM"/>
    <property type="match status" value="1"/>
</dbReference>
<dbReference type="SUPFAM" id="SSF88659">
    <property type="entry name" value="Sigma3 and sigma4 domains of RNA polymerase sigma factors"/>
    <property type="match status" value="1"/>
</dbReference>
<dbReference type="Proteomes" id="UP000014984">
    <property type="component" value="Chromosome"/>
</dbReference>
<dbReference type="Pfam" id="PF04297">
    <property type="entry name" value="UPF0122"/>
    <property type="match status" value="1"/>
</dbReference>
<evidence type="ECO:0000256" key="2">
    <source>
        <dbReference type="ARBA" id="ARBA00024764"/>
    </source>
</evidence>
<dbReference type="NCBIfam" id="NF045758">
    <property type="entry name" value="YlxM"/>
    <property type="match status" value="1"/>
</dbReference>
<dbReference type="PANTHER" id="PTHR40083">
    <property type="entry name" value="UPF0122 PROTEIN CBO2450/CLC_2298"/>
    <property type="match status" value="1"/>
</dbReference>
<dbReference type="AlphaFoldDB" id="S5M0I4"/>
<proteinExistence type="inferred from homology"/>